<dbReference type="Proteomes" id="UP000768471">
    <property type="component" value="Unassembled WGS sequence"/>
</dbReference>
<organism evidence="2 3">
    <name type="scientific">Eikenella glucosivorans</name>
    <dbReference type="NCBI Taxonomy" id="2766967"/>
    <lineage>
        <taxon>Bacteria</taxon>
        <taxon>Pseudomonadati</taxon>
        <taxon>Pseudomonadota</taxon>
        <taxon>Betaproteobacteria</taxon>
        <taxon>Neisseriales</taxon>
        <taxon>Neisseriaceae</taxon>
        <taxon>Eikenella</taxon>
    </lineage>
</organism>
<proteinExistence type="predicted"/>
<evidence type="ECO:0008006" key="4">
    <source>
        <dbReference type="Google" id="ProtNLM"/>
    </source>
</evidence>
<dbReference type="EMBL" id="JACSGR010000011">
    <property type="protein sequence ID" value="MBH5330363.1"/>
    <property type="molecule type" value="Genomic_DNA"/>
</dbReference>
<reference evidence="2 3" key="1">
    <citation type="submission" date="2020-09" db="EMBL/GenBank/DDBJ databases">
        <title>Eikenella S3660 sp. nov., isolated from a throat swab.</title>
        <authorList>
            <person name="Buhl M."/>
        </authorList>
    </citation>
    <scope>NUCLEOTIDE SEQUENCE [LARGE SCALE GENOMIC DNA]</scope>
    <source>
        <strain evidence="2 3">S3360</strain>
    </source>
</reference>
<sequence length="66" mass="6533">MKHRLRYALLAAIAAAALSACGVSAGVGVGGSRDSHVGMRGSMDLNSGSSSVTPYGKIGVGVEATR</sequence>
<keyword evidence="1" id="KW-0732">Signal</keyword>
<feature type="signal peptide" evidence="1">
    <location>
        <begin position="1"/>
        <end position="25"/>
    </location>
</feature>
<accession>A0ABS0NDK0</accession>
<protein>
    <recommendedName>
        <fullName evidence="4">Lipoprotein</fullName>
    </recommendedName>
</protein>
<dbReference type="RefSeq" id="WP_197904198.1">
    <property type="nucleotide sequence ID" value="NZ_JACSGR010000011.1"/>
</dbReference>
<evidence type="ECO:0000256" key="1">
    <source>
        <dbReference type="SAM" id="SignalP"/>
    </source>
</evidence>
<name>A0ABS0NDK0_9NEIS</name>
<dbReference type="PROSITE" id="PS51257">
    <property type="entry name" value="PROKAR_LIPOPROTEIN"/>
    <property type="match status" value="1"/>
</dbReference>
<evidence type="ECO:0000313" key="3">
    <source>
        <dbReference type="Proteomes" id="UP000768471"/>
    </source>
</evidence>
<gene>
    <name evidence="2" type="ORF">H9Q10_11885</name>
</gene>
<keyword evidence="3" id="KW-1185">Reference proteome</keyword>
<evidence type="ECO:0000313" key="2">
    <source>
        <dbReference type="EMBL" id="MBH5330363.1"/>
    </source>
</evidence>
<feature type="chain" id="PRO_5046075679" description="Lipoprotein" evidence="1">
    <location>
        <begin position="26"/>
        <end position="66"/>
    </location>
</feature>
<comment type="caution">
    <text evidence="2">The sequence shown here is derived from an EMBL/GenBank/DDBJ whole genome shotgun (WGS) entry which is preliminary data.</text>
</comment>